<evidence type="ECO:0000259" key="9">
    <source>
        <dbReference type="SMART" id="SM00179"/>
    </source>
</evidence>
<dbReference type="SMART" id="SM00181">
    <property type="entry name" value="EGF"/>
    <property type="match status" value="2"/>
</dbReference>
<keyword evidence="3" id="KW-0245">EGF-like domain</keyword>
<organism evidence="11">
    <name type="scientific">Capitella teleta</name>
    <name type="common">Polychaete worm</name>
    <dbReference type="NCBI Taxonomy" id="283909"/>
    <lineage>
        <taxon>Eukaryota</taxon>
        <taxon>Metazoa</taxon>
        <taxon>Spiralia</taxon>
        <taxon>Lophotrochozoa</taxon>
        <taxon>Annelida</taxon>
        <taxon>Polychaeta</taxon>
        <taxon>Sedentaria</taxon>
        <taxon>Scolecida</taxon>
        <taxon>Capitellidae</taxon>
        <taxon>Capitella</taxon>
    </lineage>
</organism>
<keyword evidence="6" id="KW-1015">Disulfide bond</keyword>
<evidence type="ECO:0000256" key="2">
    <source>
        <dbReference type="ARBA" id="ARBA00022525"/>
    </source>
</evidence>
<dbReference type="SUPFAM" id="SSF52799">
    <property type="entry name" value="(Phosphotyrosine protein) phosphatases II"/>
    <property type="match status" value="1"/>
</dbReference>
<reference evidence="11 13" key="2">
    <citation type="journal article" date="2013" name="Nature">
        <title>Insights into bilaterian evolution from three spiralian genomes.</title>
        <authorList>
            <person name="Simakov O."/>
            <person name="Marletaz F."/>
            <person name="Cho S.J."/>
            <person name="Edsinger-Gonzales E."/>
            <person name="Havlak P."/>
            <person name="Hellsten U."/>
            <person name="Kuo D.H."/>
            <person name="Larsson T."/>
            <person name="Lv J."/>
            <person name="Arendt D."/>
            <person name="Savage R."/>
            <person name="Osoegawa K."/>
            <person name="de Jong P."/>
            <person name="Grimwood J."/>
            <person name="Chapman J.A."/>
            <person name="Shapiro H."/>
            <person name="Aerts A."/>
            <person name="Otillar R.P."/>
            <person name="Terry A.Y."/>
            <person name="Boore J.L."/>
            <person name="Grigoriev I.V."/>
            <person name="Lindberg D.R."/>
            <person name="Seaver E.C."/>
            <person name="Weisblat D.A."/>
            <person name="Putnam N.H."/>
            <person name="Rokhsar D.S."/>
        </authorList>
    </citation>
    <scope>NUCLEOTIDE SEQUENCE</scope>
    <source>
        <strain evidence="11 13">I ESC-2004</strain>
    </source>
</reference>
<keyword evidence="8" id="KW-0812">Transmembrane</keyword>
<accession>R7VCK2</accession>
<dbReference type="Gene3D" id="2.10.25.10">
    <property type="entry name" value="Laminin"/>
    <property type="match status" value="2"/>
</dbReference>
<dbReference type="InterPro" id="IPR050751">
    <property type="entry name" value="ECM_structural_protein"/>
</dbReference>
<reference evidence="13" key="1">
    <citation type="submission" date="2012-12" db="EMBL/GenBank/DDBJ databases">
        <authorList>
            <person name="Hellsten U."/>
            <person name="Grimwood J."/>
            <person name="Chapman J.A."/>
            <person name="Shapiro H."/>
            <person name="Aerts A."/>
            <person name="Otillar R.P."/>
            <person name="Terry A.Y."/>
            <person name="Boore J.L."/>
            <person name="Simakov O."/>
            <person name="Marletaz F."/>
            <person name="Cho S.-J."/>
            <person name="Edsinger-Gonzales E."/>
            <person name="Havlak P."/>
            <person name="Kuo D.-H."/>
            <person name="Larsson T."/>
            <person name="Lv J."/>
            <person name="Arendt D."/>
            <person name="Savage R."/>
            <person name="Osoegawa K."/>
            <person name="de Jong P."/>
            <person name="Lindberg D.R."/>
            <person name="Seaver E.C."/>
            <person name="Weisblat D.A."/>
            <person name="Putnam N.H."/>
            <person name="Grigoriev I.V."/>
            <person name="Rokhsar D.S."/>
        </authorList>
    </citation>
    <scope>NUCLEOTIDE SEQUENCE</scope>
    <source>
        <strain evidence="13">I ESC-2004</strain>
    </source>
</reference>
<feature type="domain" description="EGF-like" evidence="10">
    <location>
        <begin position="23"/>
        <end position="64"/>
    </location>
</feature>
<dbReference type="HOGENOM" id="CLU_847953_0_0_1"/>
<comment type="subcellular location">
    <subcellularLocation>
        <location evidence="1">Secreted</location>
    </subcellularLocation>
</comment>
<dbReference type="InterPro" id="IPR001881">
    <property type="entry name" value="EGF-like_Ca-bd_dom"/>
</dbReference>
<evidence type="ECO:0000256" key="8">
    <source>
        <dbReference type="SAM" id="Phobius"/>
    </source>
</evidence>
<dbReference type="InterPro" id="IPR000742">
    <property type="entry name" value="EGF"/>
</dbReference>
<keyword evidence="5" id="KW-0677">Repeat</keyword>
<gene>
    <name evidence="11" type="ORF">CAPTEDRAFT_209066</name>
</gene>
<protein>
    <recommendedName>
        <fullName evidence="14">EGF-like domain-containing protein</fullName>
    </recommendedName>
</protein>
<evidence type="ECO:0000256" key="3">
    <source>
        <dbReference type="ARBA" id="ARBA00022536"/>
    </source>
</evidence>
<feature type="domain" description="EGF-like calcium-binding" evidence="9">
    <location>
        <begin position="65"/>
        <end position="108"/>
    </location>
</feature>
<name>R7VCK2_CAPTE</name>
<dbReference type="SUPFAM" id="SSF57184">
    <property type="entry name" value="Growth factor receptor domain"/>
    <property type="match status" value="1"/>
</dbReference>
<feature type="transmembrane region" description="Helical" evidence="8">
    <location>
        <begin position="122"/>
        <end position="145"/>
    </location>
</feature>
<dbReference type="Pfam" id="PF12662">
    <property type="entry name" value="cEGF"/>
    <property type="match status" value="1"/>
</dbReference>
<dbReference type="EMBL" id="KB293225">
    <property type="protein sequence ID" value="ELU16277.1"/>
    <property type="molecule type" value="Genomic_DNA"/>
</dbReference>
<dbReference type="PANTHER" id="PTHR24034:SF209">
    <property type="entry name" value="EGF-LIKE DOMAIN-CONTAINING PROTEIN"/>
    <property type="match status" value="1"/>
</dbReference>
<evidence type="ECO:0000259" key="10">
    <source>
        <dbReference type="SMART" id="SM00181"/>
    </source>
</evidence>
<feature type="domain" description="EGF-like calcium-binding" evidence="9">
    <location>
        <begin position="20"/>
        <end position="64"/>
    </location>
</feature>
<dbReference type="CDD" id="cd00054">
    <property type="entry name" value="EGF_CA"/>
    <property type="match status" value="1"/>
</dbReference>
<dbReference type="SMART" id="SM00179">
    <property type="entry name" value="EGF_CA"/>
    <property type="match status" value="2"/>
</dbReference>
<dbReference type="InterPro" id="IPR029021">
    <property type="entry name" value="Prot-tyrosine_phosphatase-like"/>
</dbReference>
<dbReference type="AlphaFoldDB" id="R7VCK2"/>
<evidence type="ECO:0000256" key="7">
    <source>
        <dbReference type="ARBA" id="ARBA00023180"/>
    </source>
</evidence>
<reference evidence="12" key="3">
    <citation type="submission" date="2015-06" db="UniProtKB">
        <authorList>
            <consortium name="EnsemblMetazoa"/>
        </authorList>
    </citation>
    <scope>IDENTIFICATION</scope>
</reference>
<dbReference type="InterPro" id="IPR026823">
    <property type="entry name" value="cEGF"/>
</dbReference>
<dbReference type="Proteomes" id="UP000014760">
    <property type="component" value="Unassembled WGS sequence"/>
</dbReference>
<keyword evidence="8" id="KW-1133">Transmembrane helix</keyword>
<evidence type="ECO:0000256" key="6">
    <source>
        <dbReference type="ARBA" id="ARBA00023157"/>
    </source>
</evidence>
<proteinExistence type="predicted"/>
<evidence type="ECO:0000313" key="11">
    <source>
        <dbReference type="EMBL" id="ELU16277.1"/>
    </source>
</evidence>
<dbReference type="OrthoDB" id="4062651at2759"/>
<dbReference type="STRING" id="283909.R7VCK2"/>
<dbReference type="FunFam" id="2.10.25.10:FF:000014">
    <property type="entry name" value="Latent-transforming growth factor beta-binding protein 3"/>
    <property type="match status" value="1"/>
</dbReference>
<dbReference type="GO" id="GO:0005576">
    <property type="term" value="C:extracellular region"/>
    <property type="evidence" value="ECO:0007669"/>
    <property type="project" value="UniProtKB-SubCell"/>
</dbReference>
<evidence type="ECO:0000313" key="13">
    <source>
        <dbReference type="Proteomes" id="UP000014760"/>
    </source>
</evidence>
<keyword evidence="2" id="KW-0964">Secreted</keyword>
<dbReference type="InterPro" id="IPR009030">
    <property type="entry name" value="Growth_fac_rcpt_cys_sf"/>
</dbReference>
<dbReference type="EMBL" id="AMQN01017531">
    <property type="status" value="NOT_ANNOTATED_CDS"/>
    <property type="molecule type" value="Genomic_DNA"/>
</dbReference>
<evidence type="ECO:0000313" key="12">
    <source>
        <dbReference type="EnsemblMetazoa" id="CapteP209066"/>
    </source>
</evidence>
<dbReference type="EMBL" id="AMQN01017532">
    <property type="status" value="NOT_ANNOTATED_CDS"/>
    <property type="molecule type" value="Genomic_DNA"/>
</dbReference>
<dbReference type="EnsemblMetazoa" id="CapteT209066">
    <property type="protein sequence ID" value="CapteP209066"/>
    <property type="gene ID" value="CapteG209066"/>
</dbReference>
<evidence type="ECO:0000256" key="4">
    <source>
        <dbReference type="ARBA" id="ARBA00022729"/>
    </source>
</evidence>
<keyword evidence="4" id="KW-0732">Signal</keyword>
<dbReference type="EMBL" id="AMQN01017533">
    <property type="status" value="NOT_ANNOTATED_CDS"/>
    <property type="molecule type" value="Genomic_DNA"/>
</dbReference>
<feature type="domain" description="EGF-like" evidence="10">
    <location>
        <begin position="68"/>
        <end position="108"/>
    </location>
</feature>
<evidence type="ECO:0000256" key="1">
    <source>
        <dbReference type="ARBA" id="ARBA00004613"/>
    </source>
</evidence>
<keyword evidence="7" id="KW-0325">Glycoprotein</keyword>
<sequence length="328" mass="36998">MANMKMDMAAYPYCELVIPEINECFGERGVDYDFDCHTCINTKGSHTCDCAAGYELHPNGKSCVDTDECERELYNVDCHTCVNLIGGHTCLCNDRYVLDSKRNNESCIETNPSMQSHLNSSIGMIIGIVASLLLLISATVVALCLMKRRRRNETEANTSTKVPDAEKCEDHEYEELQETSLQHNPAITYCNTSEKSFTAGDVGRSMEQTQFAGFKGKGSFLAIRCPKSDDDVGAFWRLIKDKQVHTVVLLEDVSSKVLPSVGPMMNLDDVDVFFKKEWQNRGINEFTVTFSKEQGDKDPEYVNQEQLLQLTHLAKDFNSYRKNSNEKK</sequence>
<dbReference type="PANTHER" id="PTHR24034">
    <property type="entry name" value="EGF-LIKE DOMAIN-CONTAINING PROTEIN"/>
    <property type="match status" value="1"/>
</dbReference>
<evidence type="ECO:0000256" key="5">
    <source>
        <dbReference type="ARBA" id="ARBA00022737"/>
    </source>
</evidence>
<dbReference type="GO" id="GO:0005509">
    <property type="term" value="F:calcium ion binding"/>
    <property type="evidence" value="ECO:0007669"/>
    <property type="project" value="InterPro"/>
</dbReference>
<keyword evidence="8" id="KW-0472">Membrane</keyword>
<keyword evidence="13" id="KW-1185">Reference proteome</keyword>
<evidence type="ECO:0008006" key="14">
    <source>
        <dbReference type="Google" id="ProtNLM"/>
    </source>
</evidence>